<dbReference type="EnsemblMetazoa" id="HelroT184118">
    <property type="protein sequence ID" value="HelroP184118"/>
    <property type="gene ID" value="HelroG184118"/>
</dbReference>
<keyword evidence="3" id="KW-1015">Disulfide bond</keyword>
<keyword evidence="5" id="KW-1133">Transmembrane helix</keyword>
<dbReference type="KEGG" id="hro:HELRODRAFT_184118"/>
<dbReference type="Gene3D" id="2.10.25.10">
    <property type="entry name" value="Laminin"/>
    <property type="match status" value="1"/>
</dbReference>
<evidence type="ECO:0000256" key="3">
    <source>
        <dbReference type="ARBA" id="ARBA00023157"/>
    </source>
</evidence>
<dbReference type="InterPro" id="IPR001881">
    <property type="entry name" value="EGF-like_Ca-bd_dom"/>
</dbReference>
<dbReference type="SUPFAM" id="SSF57196">
    <property type="entry name" value="EGF/Laminin"/>
    <property type="match status" value="1"/>
</dbReference>
<dbReference type="InterPro" id="IPR049883">
    <property type="entry name" value="NOTCH1_EGF-like"/>
</dbReference>
<dbReference type="PANTHER" id="PTHR24034">
    <property type="entry name" value="EGF-LIKE DOMAIN-CONTAINING PROTEIN"/>
    <property type="match status" value="1"/>
</dbReference>
<reference evidence="9" key="1">
    <citation type="submission" date="2012-12" db="EMBL/GenBank/DDBJ databases">
        <authorList>
            <person name="Hellsten U."/>
            <person name="Grimwood J."/>
            <person name="Chapman J.A."/>
            <person name="Shapiro H."/>
            <person name="Aerts A."/>
            <person name="Otillar R.P."/>
            <person name="Terry A.Y."/>
            <person name="Boore J.L."/>
            <person name="Simakov O."/>
            <person name="Marletaz F."/>
            <person name="Cho S.-J."/>
            <person name="Edsinger-Gonzales E."/>
            <person name="Havlak P."/>
            <person name="Kuo D.-H."/>
            <person name="Larsson T."/>
            <person name="Lv J."/>
            <person name="Arendt D."/>
            <person name="Savage R."/>
            <person name="Osoegawa K."/>
            <person name="de Jong P."/>
            <person name="Lindberg D.R."/>
            <person name="Seaver E.C."/>
            <person name="Weisblat D.A."/>
            <person name="Putnam N.H."/>
            <person name="Grigoriev I.V."/>
            <person name="Rokhsar D.S."/>
        </authorList>
    </citation>
    <scope>NUCLEOTIDE SEQUENCE</scope>
</reference>
<dbReference type="EMBL" id="AMQM01009252">
    <property type="status" value="NOT_ANNOTATED_CDS"/>
    <property type="molecule type" value="Genomic_DNA"/>
</dbReference>
<keyword evidence="9" id="KW-1185">Reference proteome</keyword>
<comment type="caution">
    <text evidence="4">Lacks conserved residue(s) required for the propagation of feature annotation.</text>
</comment>
<dbReference type="EMBL" id="KB096176">
    <property type="protein sequence ID" value="ESO07829.1"/>
    <property type="molecule type" value="Genomic_DNA"/>
</dbReference>
<evidence type="ECO:0000313" key="8">
    <source>
        <dbReference type="EnsemblMetazoa" id="HelroP184118"/>
    </source>
</evidence>
<dbReference type="CDD" id="cd12087">
    <property type="entry name" value="TM_EGFR-like"/>
    <property type="match status" value="1"/>
</dbReference>
<accession>T1FKM1</accession>
<feature type="transmembrane region" description="Helical" evidence="5">
    <location>
        <begin position="134"/>
        <end position="158"/>
    </location>
</feature>
<dbReference type="Proteomes" id="UP000015101">
    <property type="component" value="Unassembled WGS sequence"/>
</dbReference>
<protein>
    <recommendedName>
        <fullName evidence="6">EGF-like domain-containing protein</fullName>
    </recommendedName>
</protein>
<evidence type="ECO:0000313" key="9">
    <source>
        <dbReference type="Proteomes" id="UP000015101"/>
    </source>
</evidence>
<dbReference type="GeneID" id="20209370"/>
<dbReference type="SMART" id="SM00179">
    <property type="entry name" value="EGF_CA"/>
    <property type="match status" value="2"/>
</dbReference>
<sequence length="216" mass="23682">MAIYKPSYMNYRDPTYDPSDANVDECATNTHKCTPPFGTCLNRVGSPVCRCSPGFERIGNVRSGRDFIHISTNQYFVLQICELQTTITNANDANICNNVSSVCVNSVGLYGCTCLTGFYNVDQLTCAVSQEKNVMIAFIVVSTVAILTTIGLIVYTVFLRRKLAVQNPNSIPPPIGATNTLQPKNHDDALDVDMDVCSGTLEDRKLMNPTLIIIVI</sequence>
<evidence type="ECO:0000256" key="2">
    <source>
        <dbReference type="ARBA" id="ARBA00022737"/>
    </source>
</evidence>
<organism evidence="8 9">
    <name type="scientific">Helobdella robusta</name>
    <name type="common">Californian leech</name>
    <dbReference type="NCBI Taxonomy" id="6412"/>
    <lineage>
        <taxon>Eukaryota</taxon>
        <taxon>Metazoa</taxon>
        <taxon>Spiralia</taxon>
        <taxon>Lophotrochozoa</taxon>
        <taxon>Annelida</taxon>
        <taxon>Clitellata</taxon>
        <taxon>Hirudinea</taxon>
        <taxon>Rhynchobdellida</taxon>
        <taxon>Glossiphoniidae</taxon>
        <taxon>Helobdella</taxon>
    </lineage>
</organism>
<gene>
    <name evidence="8" type="primary">20209370</name>
    <name evidence="7" type="ORF">HELRODRAFT_184118</name>
</gene>
<dbReference type="CTD" id="20209370"/>
<dbReference type="AlphaFoldDB" id="T1FKM1"/>
<evidence type="ECO:0000313" key="7">
    <source>
        <dbReference type="EMBL" id="ESO07829.1"/>
    </source>
</evidence>
<dbReference type="InterPro" id="IPR000742">
    <property type="entry name" value="EGF"/>
</dbReference>
<evidence type="ECO:0000259" key="6">
    <source>
        <dbReference type="PROSITE" id="PS50026"/>
    </source>
</evidence>
<name>T1FKM1_HELRO</name>
<dbReference type="InParanoid" id="T1FKM1"/>
<evidence type="ECO:0000256" key="5">
    <source>
        <dbReference type="SAM" id="Phobius"/>
    </source>
</evidence>
<keyword evidence="5" id="KW-0472">Membrane</keyword>
<reference evidence="8" key="3">
    <citation type="submission" date="2015-06" db="UniProtKB">
        <authorList>
            <consortium name="EnsemblMetazoa"/>
        </authorList>
    </citation>
    <scope>IDENTIFICATION</scope>
</reference>
<evidence type="ECO:0000256" key="4">
    <source>
        <dbReference type="PROSITE-ProRule" id="PRU00076"/>
    </source>
</evidence>
<keyword evidence="5" id="KW-0812">Transmembrane</keyword>
<dbReference type="OrthoDB" id="6229058at2759"/>
<dbReference type="CDD" id="cd00054">
    <property type="entry name" value="EGF_CA"/>
    <property type="match status" value="1"/>
</dbReference>
<dbReference type="HOGENOM" id="CLU_1278863_0_0_1"/>
<keyword evidence="1 4" id="KW-0245">EGF-like domain</keyword>
<keyword evidence="2" id="KW-0677">Repeat</keyword>
<dbReference type="PANTHER" id="PTHR24034:SF89">
    <property type="entry name" value="COMPLEMENT COMPONENT C1Q RECEPTOR"/>
    <property type="match status" value="1"/>
</dbReference>
<dbReference type="GO" id="GO:0005509">
    <property type="term" value="F:calcium ion binding"/>
    <property type="evidence" value="ECO:0007669"/>
    <property type="project" value="InterPro"/>
</dbReference>
<dbReference type="InterPro" id="IPR050751">
    <property type="entry name" value="ECM_structural_protein"/>
</dbReference>
<reference evidence="7 9" key="2">
    <citation type="journal article" date="2013" name="Nature">
        <title>Insights into bilaterian evolution from three spiralian genomes.</title>
        <authorList>
            <person name="Simakov O."/>
            <person name="Marletaz F."/>
            <person name="Cho S.J."/>
            <person name="Edsinger-Gonzales E."/>
            <person name="Havlak P."/>
            <person name="Hellsten U."/>
            <person name="Kuo D.H."/>
            <person name="Larsson T."/>
            <person name="Lv J."/>
            <person name="Arendt D."/>
            <person name="Savage R."/>
            <person name="Osoegawa K."/>
            <person name="de Jong P."/>
            <person name="Grimwood J."/>
            <person name="Chapman J.A."/>
            <person name="Shapiro H."/>
            <person name="Aerts A."/>
            <person name="Otillar R.P."/>
            <person name="Terry A.Y."/>
            <person name="Boore J.L."/>
            <person name="Grigoriev I.V."/>
            <person name="Lindberg D.R."/>
            <person name="Seaver E.C."/>
            <person name="Weisblat D.A."/>
            <person name="Putnam N.H."/>
            <person name="Rokhsar D.S."/>
        </authorList>
    </citation>
    <scope>NUCLEOTIDE SEQUENCE</scope>
</reference>
<dbReference type="RefSeq" id="XP_009014072.1">
    <property type="nucleotide sequence ID" value="XM_009015824.1"/>
</dbReference>
<dbReference type="Pfam" id="PF07645">
    <property type="entry name" value="EGF_CA"/>
    <property type="match status" value="2"/>
</dbReference>
<dbReference type="PROSITE" id="PS50026">
    <property type="entry name" value="EGF_3"/>
    <property type="match status" value="1"/>
</dbReference>
<proteinExistence type="predicted"/>
<evidence type="ECO:0000256" key="1">
    <source>
        <dbReference type="ARBA" id="ARBA00022536"/>
    </source>
</evidence>
<feature type="domain" description="EGF-like" evidence="6">
    <location>
        <begin position="22"/>
        <end position="61"/>
    </location>
</feature>